<dbReference type="InterPro" id="IPR036397">
    <property type="entry name" value="RNaseH_sf"/>
</dbReference>
<dbReference type="Gene3D" id="3.30.420.10">
    <property type="entry name" value="Ribonuclease H-like superfamily/Ribonuclease H"/>
    <property type="match status" value="1"/>
</dbReference>
<dbReference type="Proteomes" id="UP001162164">
    <property type="component" value="Unassembled WGS sequence"/>
</dbReference>
<evidence type="ECO:0000313" key="1">
    <source>
        <dbReference type="EMBL" id="KAJ8966393.1"/>
    </source>
</evidence>
<protein>
    <recommendedName>
        <fullName evidence="3">RNase H type-1 domain-containing protein</fullName>
    </recommendedName>
</protein>
<dbReference type="EMBL" id="JAPWTJ010002376">
    <property type="protein sequence ID" value="KAJ8966393.1"/>
    <property type="molecule type" value="Genomic_DNA"/>
</dbReference>
<name>A0ABQ9IUU7_9CUCU</name>
<gene>
    <name evidence="1" type="ORF">NQ317_019429</name>
</gene>
<evidence type="ECO:0000313" key="2">
    <source>
        <dbReference type="Proteomes" id="UP001162164"/>
    </source>
</evidence>
<dbReference type="InterPro" id="IPR012337">
    <property type="entry name" value="RNaseH-like_sf"/>
</dbReference>
<sequence>MSKYYQHTQLYTDGSKTELGVGNALITPERNIIDTLHPDASVFTAELQAIYKALIYCQTSNDTNFIICSDSERSQLDEERNHYSGHDMATCKQYLFSSSPIVTYLNGVLLILQSERNSFILKWYQIYIDDLLNTWKDREVAEWQNNWDQEQTTLRTITPSIISWKSPKNLERREEVVIERLRLGHTNLTSIHLLRGEPAPMCLLCDEPLTNPPTFPGTNWSCFSNIESLRVLYFSYIRSKLEYAALIWSPIYENAVILIESVQRKCLKFMFFKTNGFYPQRGIDNNFLLVDHLLLTCPNFDAQRNRVNLKDTMADILDSNNTDQVLAYLKLTNLFYKI</sequence>
<reference evidence="1" key="1">
    <citation type="journal article" date="2023" name="Insect Mol. Biol.">
        <title>Genome sequencing provides insights into the evolution of gene families encoding plant cell wall-degrading enzymes in longhorned beetles.</title>
        <authorList>
            <person name="Shin N.R."/>
            <person name="Okamura Y."/>
            <person name="Kirsch R."/>
            <person name="Pauchet Y."/>
        </authorList>
    </citation>
    <scope>NUCLEOTIDE SEQUENCE</scope>
    <source>
        <strain evidence="1">MMC_N1</strain>
    </source>
</reference>
<dbReference type="SUPFAM" id="SSF53098">
    <property type="entry name" value="Ribonuclease H-like"/>
    <property type="match status" value="1"/>
</dbReference>
<accession>A0ABQ9IUU7</accession>
<organism evidence="1 2">
    <name type="scientific">Molorchus minor</name>
    <dbReference type="NCBI Taxonomy" id="1323400"/>
    <lineage>
        <taxon>Eukaryota</taxon>
        <taxon>Metazoa</taxon>
        <taxon>Ecdysozoa</taxon>
        <taxon>Arthropoda</taxon>
        <taxon>Hexapoda</taxon>
        <taxon>Insecta</taxon>
        <taxon>Pterygota</taxon>
        <taxon>Neoptera</taxon>
        <taxon>Endopterygota</taxon>
        <taxon>Coleoptera</taxon>
        <taxon>Polyphaga</taxon>
        <taxon>Cucujiformia</taxon>
        <taxon>Chrysomeloidea</taxon>
        <taxon>Cerambycidae</taxon>
        <taxon>Lamiinae</taxon>
        <taxon>Monochamini</taxon>
        <taxon>Molorchus</taxon>
    </lineage>
</organism>
<proteinExistence type="predicted"/>
<keyword evidence="2" id="KW-1185">Reference proteome</keyword>
<comment type="caution">
    <text evidence="1">The sequence shown here is derived from an EMBL/GenBank/DDBJ whole genome shotgun (WGS) entry which is preliminary data.</text>
</comment>
<evidence type="ECO:0008006" key="3">
    <source>
        <dbReference type="Google" id="ProtNLM"/>
    </source>
</evidence>